<evidence type="ECO:0000256" key="1">
    <source>
        <dbReference type="SAM" id="MobiDB-lite"/>
    </source>
</evidence>
<protein>
    <recommendedName>
        <fullName evidence="4">DUF4913 domain-containing protein</fullName>
    </recommendedName>
</protein>
<name>A0ABU3PSK0_9ACTN</name>
<dbReference type="EMBL" id="JAVYII010000001">
    <property type="protein sequence ID" value="MDT9592220.1"/>
    <property type="molecule type" value="Genomic_DNA"/>
</dbReference>
<dbReference type="Proteomes" id="UP001268542">
    <property type="component" value="Unassembled WGS sequence"/>
</dbReference>
<feature type="region of interest" description="Disordered" evidence="1">
    <location>
        <begin position="149"/>
        <end position="186"/>
    </location>
</feature>
<feature type="compositionally biased region" description="Basic and acidic residues" evidence="1">
    <location>
        <begin position="154"/>
        <end position="180"/>
    </location>
</feature>
<gene>
    <name evidence="2" type="ORF">RDV89_04030</name>
</gene>
<proteinExistence type="predicted"/>
<evidence type="ECO:0000313" key="3">
    <source>
        <dbReference type="Proteomes" id="UP001268542"/>
    </source>
</evidence>
<reference evidence="2 3" key="1">
    <citation type="submission" date="2023-08" db="EMBL/GenBank/DDBJ databases">
        <title>Nocardioides seae sp. nov., a bacterium isolated from a soil.</title>
        <authorList>
            <person name="Wang X."/>
        </authorList>
    </citation>
    <scope>NUCLEOTIDE SEQUENCE [LARGE SCALE GENOMIC DNA]</scope>
    <source>
        <strain evidence="2 3">YZH12</strain>
    </source>
</reference>
<organism evidence="2 3">
    <name type="scientific">Nocardioides imazamoxiresistens</name>
    <dbReference type="NCBI Taxonomy" id="3231893"/>
    <lineage>
        <taxon>Bacteria</taxon>
        <taxon>Bacillati</taxon>
        <taxon>Actinomycetota</taxon>
        <taxon>Actinomycetes</taxon>
        <taxon>Propionibacteriales</taxon>
        <taxon>Nocardioidaceae</taxon>
        <taxon>Nocardioides</taxon>
    </lineage>
</organism>
<comment type="caution">
    <text evidence="2">The sequence shown here is derived from an EMBL/GenBank/DDBJ whole genome shotgun (WGS) entry which is preliminary data.</text>
</comment>
<dbReference type="RefSeq" id="WP_315731494.1">
    <property type="nucleotide sequence ID" value="NZ_JAVYII010000001.1"/>
</dbReference>
<keyword evidence="3" id="KW-1185">Reference proteome</keyword>
<evidence type="ECO:0008006" key="4">
    <source>
        <dbReference type="Google" id="ProtNLM"/>
    </source>
</evidence>
<accession>A0ABU3PSK0</accession>
<evidence type="ECO:0000313" key="2">
    <source>
        <dbReference type="EMBL" id="MDT9592220.1"/>
    </source>
</evidence>
<sequence length="186" mass="20858">MPEPSRVDLLVPRLIAEPFPDLPAAVADRVVRLQVAAAEQPESASGVAEVASLQRPWDPATCEPDVRYAVWSWVDEVAAWINSQHLWSVNRPGIPECWPQHPHLANELVVVAFERYLTSYATSPMNLAEWQRSTLPLFLDRISQTLGSGCQPGRHVESPRSERNRTYAARGAREQRRDLIDVDATS</sequence>